<evidence type="ECO:0000313" key="1">
    <source>
        <dbReference type="EMBL" id="KHN69740.1"/>
    </source>
</evidence>
<dbReference type="VEuPathDB" id="MicrosporidiaDB:M896_051490"/>
<comment type="caution">
    <text evidence="1">The sequence shown here is derived from an EMBL/GenBank/DDBJ whole genome shotgun (WGS) entry which is preliminary data.</text>
</comment>
<protein>
    <submittedName>
        <fullName evidence="1">Putative homeodomain-containing transcription factor</fullName>
    </submittedName>
</protein>
<proteinExistence type="predicted"/>
<keyword evidence="1" id="KW-0371">Homeobox</keyword>
<name>A0A0B2ULB8_9MICR</name>
<keyword evidence="1" id="KW-0238">DNA-binding</keyword>
<dbReference type="GO" id="GO:0003677">
    <property type="term" value="F:DNA binding"/>
    <property type="evidence" value="ECO:0007669"/>
    <property type="project" value="UniProtKB-KW"/>
</dbReference>
<organism evidence="1 2">
    <name type="scientific">Ordospora colligata OC4</name>
    <dbReference type="NCBI Taxonomy" id="1354746"/>
    <lineage>
        <taxon>Eukaryota</taxon>
        <taxon>Fungi</taxon>
        <taxon>Fungi incertae sedis</taxon>
        <taxon>Microsporidia</taxon>
        <taxon>Ordosporidae</taxon>
        <taxon>Ordospora</taxon>
    </lineage>
</organism>
<reference evidence="1 2" key="1">
    <citation type="journal article" date="2014" name="MBio">
        <title>The Ordospora colligata genome; evolution of extreme reduction in microsporidia and host-to-parasite horizontal gene transfer.</title>
        <authorList>
            <person name="Pombert J.-F."/>
            <person name="Haag K.L."/>
            <person name="Beidas S."/>
            <person name="Ebert D."/>
            <person name="Keeling P.J."/>
        </authorList>
    </citation>
    <scope>NUCLEOTIDE SEQUENCE [LARGE SCALE GENOMIC DNA]</scope>
    <source>
        <strain evidence="1 2">OC4</strain>
    </source>
</reference>
<accession>A0A0B2ULB8</accession>
<dbReference type="AlphaFoldDB" id="A0A0B2ULB8"/>
<dbReference type="Proteomes" id="UP000031056">
    <property type="component" value="Unassembled WGS sequence"/>
</dbReference>
<gene>
    <name evidence="1" type="ORF">M896_051490</name>
</gene>
<dbReference type="RefSeq" id="XP_014563782.1">
    <property type="nucleotide sequence ID" value="XM_014708296.1"/>
</dbReference>
<dbReference type="HOGENOM" id="CLU_145531_0_0_1"/>
<dbReference type="GeneID" id="26261802"/>
<sequence length="108" mass="12705">MQNLPHFVSFQMNEMRNSYVDANNRIIEKMDLMAEEFVNEMGMLPEISEGVKSYIEDCIRHMREIVVDHVGMAICEFKAAYNPCEESTKSRRFPKFITDELERSFEAD</sequence>
<keyword evidence="2" id="KW-1185">Reference proteome</keyword>
<dbReference type="EMBL" id="JOKQ01000005">
    <property type="protein sequence ID" value="KHN69740.1"/>
    <property type="molecule type" value="Genomic_DNA"/>
</dbReference>
<evidence type="ECO:0000313" key="2">
    <source>
        <dbReference type="Proteomes" id="UP000031056"/>
    </source>
</evidence>
<dbReference type="OrthoDB" id="10056939at2759"/>
<dbReference type="InParanoid" id="A0A0B2ULB8"/>